<keyword evidence="1" id="KW-0472">Membrane</keyword>
<name>A0A831VM60_9FLAO</name>
<gene>
    <name evidence="3" type="ORF">ENH87_00715</name>
</gene>
<dbReference type="InterPro" id="IPR011933">
    <property type="entry name" value="Double_TM_dom"/>
</dbReference>
<keyword evidence="1" id="KW-0812">Transmembrane</keyword>
<evidence type="ECO:0000259" key="2">
    <source>
        <dbReference type="Pfam" id="PF07584"/>
    </source>
</evidence>
<dbReference type="InterPro" id="IPR024163">
    <property type="entry name" value="Aerotolerance_reg_N"/>
</dbReference>
<dbReference type="AlphaFoldDB" id="A0A831VM60"/>
<organism evidence="3">
    <name type="scientific">Pricia antarctica</name>
    <dbReference type="NCBI Taxonomy" id="641691"/>
    <lineage>
        <taxon>Bacteria</taxon>
        <taxon>Pseudomonadati</taxon>
        <taxon>Bacteroidota</taxon>
        <taxon>Flavobacteriia</taxon>
        <taxon>Flavobacteriales</taxon>
        <taxon>Flavobacteriaceae</taxon>
        <taxon>Pricia</taxon>
    </lineage>
</organism>
<feature type="transmembrane region" description="Helical" evidence="1">
    <location>
        <begin position="6"/>
        <end position="24"/>
    </location>
</feature>
<evidence type="ECO:0000313" key="3">
    <source>
        <dbReference type="EMBL" id="HEA19426.1"/>
    </source>
</evidence>
<dbReference type="PANTHER" id="PTHR37464:SF1">
    <property type="entry name" value="BLL2463 PROTEIN"/>
    <property type="match status" value="1"/>
</dbReference>
<dbReference type="InterPro" id="IPR029062">
    <property type="entry name" value="Class_I_gatase-like"/>
</dbReference>
<feature type="transmembrane region" description="Helical" evidence="1">
    <location>
        <begin position="56"/>
        <end position="78"/>
    </location>
</feature>
<dbReference type="Pfam" id="PF07584">
    <property type="entry name" value="BatA"/>
    <property type="match status" value="1"/>
</dbReference>
<feature type="domain" description="Aerotolerance regulator N-terminal" evidence="2">
    <location>
        <begin position="1"/>
        <end position="76"/>
    </location>
</feature>
<dbReference type="EMBL" id="DRGL01000008">
    <property type="protein sequence ID" value="HEA19426.1"/>
    <property type="molecule type" value="Genomic_DNA"/>
</dbReference>
<comment type="caution">
    <text evidence="3">The sequence shown here is derived from an EMBL/GenBank/DDBJ whole genome shotgun (WGS) entry which is preliminary data.</text>
</comment>
<protein>
    <recommendedName>
        <fullName evidence="2">Aerotolerance regulator N-terminal domain-containing protein</fullName>
    </recommendedName>
</protein>
<reference evidence="3" key="1">
    <citation type="journal article" date="2020" name="mSystems">
        <title>Genome- and Community-Level Interaction Insights into Carbon Utilization and Element Cycling Functions of Hydrothermarchaeota in Hydrothermal Sediment.</title>
        <authorList>
            <person name="Zhou Z."/>
            <person name="Liu Y."/>
            <person name="Xu W."/>
            <person name="Pan J."/>
            <person name="Luo Z.H."/>
            <person name="Li M."/>
        </authorList>
    </citation>
    <scope>NUCLEOTIDE SEQUENCE [LARGE SCALE GENOMIC DNA]</scope>
    <source>
        <strain evidence="3">HyVt-345</strain>
    </source>
</reference>
<sequence>MQFKHPELLWALFLLLIPIIIHLFQLRRFKKTPFTNVKFLKKVVSESRSSQLLKKWLLLLIRMLLLTALILAFAQPFFASETALLDKQTVIYLDDSFSMQAKSDGTTLMENAIQSLIKSIPQNQKFTLFTNEKVFDQVSLPEVQNDLLALVPSPKQLDLNEIYSKGNTFFDEDRELIKHIIIISDFQERMASADVDSLTNLTSHFVKLTPETNSNISIDSIYIDTQDSDNIELKAVISRIGSIENTPVSLFNENQLIAKSSAVFGENQATTVQFTVPKNERLNGRLELSDVGLVYDNQLFFTIDADEKIKVIAIGEADADYLKRIYTNDAFEFNAIALNKLNYGDLEKQNLIILNELSSISTALGNSLKSFTNKGGGLAIIPSNNIDINSYNILTSNYFLTSFLQKVEFKKAISRISFSHPLYRNVFEKNVTNFQFPEVNHYYKINTNASSALTFQDNAPFLVGDNSNYLFTASFSTENSNFKNSPLIVPTFYQIAVSSLKLAPLYSILGEVTFIDVAVSLSDDTILKVVKDDYEFIPRQQALSNKVSLTFDDDIQEDGNFAITQNDTYLRGVSFNYDRKESKLNYTDMNTIEGAENIVSITSLFDSLEKEGRIQEHWKWFAILALILFCVEILLQKFMR</sequence>
<dbReference type="SUPFAM" id="SSF52317">
    <property type="entry name" value="Class I glutamine amidotransferase-like"/>
    <property type="match status" value="1"/>
</dbReference>
<keyword evidence="1" id="KW-1133">Transmembrane helix</keyword>
<dbReference type="PANTHER" id="PTHR37464">
    <property type="entry name" value="BLL2463 PROTEIN"/>
    <property type="match status" value="1"/>
</dbReference>
<dbReference type="NCBIfam" id="TIGR02226">
    <property type="entry name" value="two_anch"/>
    <property type="match status" value="1"/>
</dbReference>
<accession>A0A831VM60</accession>
<proteinExistence type="predicted"/>
<dbReference type="Proteomes" id="UP000886191">
    <property type="component" value="Unassembled WGS sequence"/>
</dbReference>
<evidence type="ECO:0000256" key="1">
    <source>
        <dbReference type="SAM" id="Phobius"/>
    </source>
</evidence>
<feature type="transmembrane region" description="Helical" evidence="1">
    <location>
        <begin position="617"/>
        <end position="635"/>
    </location>
</feature>